<dbReference type="Gene3D" id="3.40.50.720">
    <property type="entry name" value="NAD(P)-binding Rossmann-like Domain"/>
    <property type="match status" value="1"/>
</dbReference>
<dbReference type="InterPro" id="IPR036291">
    <property type="entry name" value="NAD(P)-bd_dom_sf"/>
</dbReference>
<proteinExistence type="predicted"/>
<name>A0ABQ1R9W5_9ALTE</name>
<dbReference type="Pfam" id="PF00106">
    <property type="entry name" value="adh_short"/>
    <property type="match status" value="1"/>
</dbReference>
<dbReference type="InterPro" id="IPR002347">
    <property type="entry name" value="SDR_fam"/>
</dbReference>
<dbReference type="Proteomes" id="UP000614272">
    <property type="component" value="Unassembled WGS sequence"/>
</dbReference>
<dbReference type="InterPro" id="IPR051468">
    <property type="entry name" value="Fungal_SecMetab_SDRs"/>
</dbReference>
<gene>
    <name evidence="1" type="ORF">GCM10011357_12950</name>
</gene>
<accession>A0ABQ1R9W5</accession>
<protein>
    <submittedName>
        <fullName evidence="1">Short-chain dehydrogenase</fullName>
    </submittedName>
</protein>
<sequence>MKTTMIVGAGGGLGKALATRLGKDNKNNRVLAISRQPQPDLPASVEQFQIPEQDDSSIGGICRQLVETVSHIDQFICCVGLLHEGELQPEKKLEHLNAEHLHRYFAVNSIIPALWLKHLPALVDAKRSAVIAFLSARVGSITDNRLGGWYGYRSSKAALNMLIKTAQVEYRRRCPGVALVSYHPGTVDTPLSAPFQDRVPAHKLFKKEEAAGYLLSQLEGLTSDQAPYYLDWQGKPIPW</sequence>
<reference evidence="2" key="1">
    <citation type="journal article" date="2019" name="Int. J. Syst. Evol. Microbiol.">
        <title>The Global Catalogue of Microorganisms (GCM) 10K type strain sequencing project: providing services to taxonomists for standard genome sequencing and annotation.</title>
        <authorList>
            <consortium name="The Broad Institute Genomics Platform"/>
            <consortium name="The Broad Institute Genome Sequencing Center for Infectious Disease"/>
            <person name="Wu L."/>
            <person name="Ma J."/>
        </authorList>
    </citation>
    <scope>NUCLEOTIDE SEQUENCE [LARGE SCALE GENOMIC DNA]</scope>
    <source>
        <strain evidence="2">CGMCC 1.12923</strain>
    </source>
</reference>
<dbReference type="SUPFAM" id="SSF51735">
    <property type="entry name" value="NAD(P)-binding Rossmann-fold domains"/>
    <property type="match status" value="1"/>
</dbReference>
<evidence type="ECO:0000313" key="1">
    <source>
        <dbReference type="EMBL" id="GGD59074.1"/>
    </source>
</evidence>
<dbReference type="RefSeq" id="WP_099034696.1">
    <property type="nucleotide sequence ID" value="NZ_BMGJ01000004.1"/>
</dbReference>
<dbReference type="PANTHER" id="PTHR43544:SF12">
    <property type="entry name" value="NAD(P)-BINDING ROSSMANN-FOLD SUPERFAMILY PROTEIN"/>
    <property type="match status" value="1"/>
</dbReference>
<evidence type="ECO:0000313" key="2">
    <source>
        <dbReference type="Proteomes" id="UP000614272"/>
    </source>
</evidence>
<comment type="caution">
    <text evidence="1">The sequence shown here is derived from an EMBL/GenBank/DDBJ whole genome shotgun (WGS) entry which is preliminary data.</text>
</comment>
<dbReference type="PRINTS" id="PR00081">
    <property type="entry name" value="GDHRDH"/>
</dbReference>
<dbReference type="EMBL" id="BMGJ01000004">
    <property type="protein sequence ID" value="GGD59074.1"/>
    <property type="molecule type" value="Genomic_DNA"/>
</dbReference>
<organism evidence="1 2">
    <name type="scientific">Lacimicrobium alkaliphilum</name>
    <dbReference type="NCBI Taxonomy" id="1526571"/>
    <lineage>
        <taxon>Bacteria</taxon>
        <taxon>Pseudomonadati</taxon>
        <taxon>Pseudomonadota</taxon>
        <taxon>Gammaproteobacteria</taxon>
        <taxon>Alteromonadales</taxon>
        <taxon>Alteromonadaceae</taxon>
        <taxon>Lacimicrobium</taxon>
    </lineage>
</organism>
<dbReference type="PANTHER" id="PTHR43544">
    <property type="entry name" value="SHORT-CHAIN DEHYDROGENASE/REDUCTASE"/>
    <property type="match status" value="1"/>
</dbReference>
<keyword evidence="2" id="KW-1185">Reference proteome</keyword>